<evidence type="ECO:0000256" key="3">
    <source>
        <dbReference type="ARBA" id="ARBA00006759"/>
    </source>
</evidence>
<evidence type="ECO:0000256" key="7">
    <source>
        <dbReference type="HAMAP-Rule" id="MF_01374"/>
    </source>
</evidence>
<organism evidence="9 10">
    <name type="scientific">Pleionea litopenaei</name>
    <dbReference type="NCBI Taxonomy" id="3070815"/>
    <lineage>
        <taxon>Bacteria</taxon>
        <taxon>Pseudomonadati</taxon>
        <taxon>Pseudomonadota</taxon>
        <taxon>Gammaproteobacteria</taxon>
        <taxon>Oceanospirillales</taxon>
        <taxon>Pleioneaceae</taxon>
        <taxon>Pleionea</taxon>
    </lineage>
</organism>
<dbReference type="Proteomes" id="UP001239782">
    <property type="component" value="Chromosome"/>
</dbReference>
<dbReference type="GO" id="GO:0046872">
    <property type="term" value="F:metal ion binding"/>
    <property type="evidence" value="ECO:0007669"/>
    <property type="project" value="UniProtKB-KW"/>
</dbReference>
<gene>
    <name evidence="7 9" type="primary">gloB</name>
    <name evidence="9" type="ORF">Q9312_06105</name>
</gene>
<dbReference type="CDD" id="cd07723">
    <property type="entry name" value="hydroxyacylglutathione_hydrolase_MBL-fold"/>
    <property type="match status" value="1"/>
</dbReference>
<comment type="subunit">
    <text evidence="7">Monomer.</text>
</comment>
<dbReference type="SMART" id="SM00849">
    <property type="entry name" value="Lactamase_B"/>
    <property type="match status" value="1"/>
</dbReference>
<feature type="binding site" evidence="7">
    <location>
        <position position="113"/>
    </location>
    <ligand>
        <name>Zn(2+)</name>
        <dbReference type="ChEBI" id="CHEBI:29105"/>
        <label>1</label>
    </ligand>
</feature>
<dbReference type="Pfam" id="PF00753">
    <property type="entry name" value="Lactamase_B"/>
    <property type="match status" value="1"/>
</dbReference>
<accession>A0AA51RVT1</accession>
<reference evidence="9 10" key="1">
    <citation type="submission" date="2023-08" db="EMBL/GenBank/DDBJ databases">
        <title>Pleionea litopenaei sp. nov., isolated from stomach of juvenile Litopenaeus vannamei.</title>
        <authorList>
            <person name="Rho A.M."/>
            <person name="Hwang C.Y."/>
        </authorList>
    </citation>
    <scope>NUCLEOTIDE SEQUENCE [LARGE SCALE GENOMIC DNA]</scope>
    <source>
        <strain evidence="9 10">HL-JVS1</strain>
    </source>
</reference>
<evidence type="ECO:0000259" key="8">
    <source>
        <dbReference type="SMART" id="SM00849"/>
    </source>
</evidence>
<comment type="catalytic activity">
    <reaction evidence="1 7">
        <text>an S-(2-hydroxyacyl)glutathione + H2O = a 2-hydroxy carboxylate + glutathione + H(+)</text>
        <dbReference type="Rhea" id="RHEA:21864"/>
        <dbReference type="ChEBI" id="CHEBI:15377"/>
        <dbReference type="ChEBI" id="CHEBI:15378"/>
        <dbReference type="ChEBI" id="CHEBI:57925"/>
        <dbReference type="ChEBI" id="CHEBI:58896"/>
        <dbReference type="ChEBI" id="CHEBI:71261"/>
        <dbReference type="EC" id="3.1.2.6"/>
    </reaction>
</comment>
<evidence type="ECO:0000313" key="10">
    <source>
        <dbReference type="Proteomes" id="UP001239782"/>
    </source>
</evidence>
<dbReference type="GO" id="GO:0004416">
    <property type="term" value="F:hydroxyacylglutathione hydrolase activity"/>
    <property type="evidence" value="ECO:0007669"/>
    <property type="project" value="UniProtKB-UniRule"/>
</dbReference>
<dbReference type="AlphaFoldDB" id="A0AA51RVT1"/>
<comment type="cofactor">
    <cofactor evidence="7">
        <name>Zn(2+)</name>
        <dbReference type="ChEBI" id="CHEBI:29105"/>
    </cofactor>
    <text evidence="7">Binds 2 Zn(2+) ions per subunit.</text>
</comment>
<feature type="domain" description="Metallo-beta-lactamase" evidence="8">
    <location>
        <begin position="12"/>
        <end position="168"/>
    </location>
</feature>
<dbReference type="GO" id="GO:0019243">
    <property type="term" value="P:methylglyoxal catabolic process to D-lactate via S-lactoyl-glutathione"/>
    <property type="evidence" value="ECO:0007669"/>
    <property type="project" value="UniProtKB-UniRule"/>
</dbReference>
<evidence type="ECO:0000256" key="5">
    <source>
        <dbReference type="ARBA" id="ARBA00022801"/>
    </source>
</evidence>
<comment type="pathway">
    <text evidence="2 7">Secondary metabolite metabolism; methylglyoxal degradation; (R)-lactate from methylglyoxal: step 2/2.</text>
</comment>
<keyword evidence="4 7" id="KW-0479">Metal-binding</keyword>
<feature type="binding site" evidence="7">
    <location>
        <position position="57"/>
    </location>
    <ligand>
        <name>Zn(2+)</name>
        <dbReference type="ChEBI" id="CHEBI:29105"/>
        <label>1</label>
    </ligand>
</feature>
<dbReference type="PIRSF" id="PIRSF005457">
    <property type="entry name" value="Glx"/>
    <property type="match status" value="1"/>
</dbReference>
<feature type="binding site" evidence="7">
    <location>
        <position position="59"/>
    </location>
    <ligand>
        <name>Zn(2+)</name>
        <dbReference type="ChEBI" id="CHEBI:29105"/>
        <label>2</label>
    </ligand>
</feature>
<dbReference type="KEGG" id="plei:Q9312_06105"/>
<sequence length="256" mass="28613">MVTVDRIPSFTDNYIWALTNDRAKTCTLVDPGDAKPAIAYLEERQLDLTNILITHHHHDHTGGVETLKSQYGCLVYGPKSAKISGIDSFLKQGDRVTLPSLGVQLNVLEVPGHTLDHIAYVNDDWLFCGDTLFAGGCGRLFEGTPLQMWQSLKSLKALPAQTQVFCAHEYTQANLSFARAVEPDNETLQQRYNEVKIARANDIPTVPSTIELECQTNPFLRVEEQNVRQAAETFSGKSLSTPEDVFGCIRQWKDNF</sequence>
<dbReference type="PANTHER" id="PTHR43705">
    <property type="entry name" value="HYDROXYACYLGLUTATHIONE HYDROLASE"/>
    <property type="match status" value="1"/>
</dbReference>
<dbReference type="EC" id="3.1.2.6" evidence="7"/>
<evidence type="ECO:0000256" key="6">
    <source>
        <dbReference type="ARBA" id="ARBA00022833"/>
    </source>
</evidence>
<dbReference type="NCBIfam" id="TIGR03413">
    <property type="entry name" value="GSH_gloB"/>
    <property type="match status" value="1"/>
</dbReference>
<dbReference type="HAMAP" id="MF_01374">
    <property type="entry name" value="Glyoxalase_2"/>
    <property type="match status" value="1"/>
</dbReference>
<feature type="binding site" evidence="7">
    <location>
        <position position="130"/>
    </location>
    <ligand>
        <name>Zn(2+)</name>
        <dbReference type="ChEBI" id="CHEBI:29105"/>
        <label>1</label>
    </ligand>
</feature>
<dbReference type="SUPFAM" id="SSF56281">
    <property type="entry name" value="Metallo-hydrolase/oxidoreductase"/>
    <property type="match status" value="1"/>
</dbReference>
<evidence type="ECO:0000256" key="2">
    <source>
        <dbReference type="ARBA" id="ARBA00004963"/>
    </source>
</evidence>
<keyword evidence="6 7" id="KW-0862">Zinc</keyword>
<feature type="binding site" evidence="7">
    <location>
        <position position="168"/>
    </location>
    <ligand>
        <name>Zn(2+)</name>
        <dbReference type="ChEBI" id="CHEBI:29105"/>
        <label>2</label>
    </ligand>
</feature>
<dbReference type="InterPro" id="IPR017782">
    <property type="entry name" value="Hydroxyacylglutathione_Hdrlase"/>
</dbReference>
<evidence type="ECO:0000256" key="4">
    <source>
        <dbReference type="ARBA" id="ARBA00022723"/>
    </source>
</evidence>
<feature type="binding site" evidence="7">
    <location>
        <position position="60"/>
    </location>
    <ligand>
        <name>Zn(2+)</name>
        <dbReference type="ChEBI" id="CHEBI:29105"/>
        <label>2</label>
    </ligand>
</feature>
<proteinExistence type="inferred from homology"/>
<dbReference type="InterPro" id="IPR036866">
    <property type="entry name" value="RibonucZ/Hydroxyglut_hydro"/>
</dbReference>
<dbReference type="Gene3D" id="3.60.15.10">
    <property type="entry name" value="Ribonuclease Z/Hydroxyacylglutathione hydrolase-like"/>
    <property type="match status" value="1"/>
</dbReference>
<comment type="similarity">
    <text evidence="3 7">Belongs to the metallo-beta-lactamase superfamily. Glyoxalase II family.</text>
</comment>
<dbReference type="EMBL" id="CP133548">
    <property type="protein sequence ID" value="WMS88485.1"/>
    <property type="molecule type" value="Genomic_DNA"/>
</dbReference>
<dbReference type="InterPro" id="IPR032282">
    <property type="entry name" value="HAGH_C"/>
</dbReference>
<feature type="binding site" evidence="7">
    <location>
        <position position="55"/>
    </location>
    <ligand>
        <name>Zn(2+)</name>
        <dbReference type="ChEBI" id="CHEBI:29105"/>
        <label>1</label>
    </ligand>
</feature>
<dbReference type="InterPro" id="IPR050110">
    <property type="entry name" value="Glyoxalase_II_hydrolase"/>
</dbReference>
<dbReference type="PANTHER" id="PTHR43705:SF1">
    <property type="entry name" value="HYDROXYACYLGLUTATHIONE HYDROLASE GLOB"/>
    <property type="match status" value="1"/>
</dbReference>
<keyword evidence="10" id="KW-1185">Reference proteome</keyword>
<name>A0AA51RVT1_9GAMM</name>
<protein>
    <recommendedName>
        <fullName evidence="7">Hydroxyacylglutathione hydrolase</fullName>
        <ecNumber evidence="7">3.1.2.6</ecNumber>
    </recommendedName>
    <alternativeName>
        <fullName evidence="7">Glyoxalase II</fullName>
        <shortName evidence="7">Glx II</shortName>
    </alternativeName>
</protein>
<dbReference type="RefSeq" id="WP_309203699.1">
    <property type="nucleotide sequence ID" value="NZ_CP133548.1"/>
</dbReference>
<dbReference type="InterPro" id="IPR001279">
    <property type="entry name" value="Metallo-B-lactamas"/>
</dbReference>
<keyword evidence="5 7" id="KW-0378">Hydrolase</keyword>
<dbReference type="InterPro" id="IPR035680">
    <property type="entry name" value="Clx_II_MBL"/>
</dbReference>
<feature type="binding site" evidence="7">
    <location>
        <position position="130"/>
    </location>
    <ligand>
        <name>Zn(2+)</name>
        <dbReference type="ChEBI" id="CHEBI:29105"/>
        <label>2</label>
    </ligand>
</feature>
<evidence type="ECO:0000313" key="9">
    <source>
        <dbReference type="EMBL" id="WMS88485.1"/>
    </source>
</evidence>
<dbReference type="Pfam" id="PF16123">
    <property type="entry name" value="HAGH_C"/>
    <property type="match status" value="1"/>
</dbReference>
<evidence type="ECO:0000256" key="1">
    <source>
        <dbReference type="ARBA" id="ARBA00001623"/>
    </source>
</evidence>
<comment type="function">
    <text evidence="7">Thiolesterase that catalyzes the hydrolysis of S-D-lactoyl-glutathione to form glutathione and D-lactic acid.</text>
</comment>